<comment type="caution">
    <text evidence="5">The sequence shown here is derived from an EMBL/GenBank/DDBJ whole genome shotgun (WGS) entry which is preliminary data.</text>
</comment>
<comment type="similarity">
    <text evidence="1">Belongs to the type-I restriction system S methylase family.</text>
</comment>
<keyword evidence="5" id="KW-0378">Hydrolase</keyword>
<dbReference type="EMBL" id="JAFBEI010000026">
    <property type="protein sequence ID" value="MBM7636514.1"/>
    <property type="molecule type" value="Genomic_DNA"/>
</dbReference>
<evidence type="ECO:0000313" key="5">
    <source>
        <dbReference type="EMBL" id="MBM7636514.1"/>
    </source>
</evidence>
<dbReference type="InterPro" id="IPR052021">
    <property type="entry name" value="Type-I_RS_S_subunit"/>
</dbReference>
<reference evidence="5 6" key="1">
    <citation type="submission" date="2021-01" db="EMBL/GenBank/DDBJ databases">
        <title>Genomic Encyclopedia of Type Strains, Phase IV (KMG-IV): sequencing the most valuable type-strain genomes for metagenomic binning, comparative biology and taxonomic classification.</title>
        <authorList>
            <person name="Goeker M."/>
        </authorList>
    </citation>
    <scope>NUCLEOTIDE SEQUENCE [LARGE SCALE GENOMIC DNA]</scope>
    <source>
        <strain evidence="5 6">DSM 27513</strain>
    </source>
</reference>
<evidence type="ECO:0000256" key="1">
    <source>
        <dbReference type="ARBA" id="ARBA00010923"/>
    </source>
</evidence>
<dbReference type="Pfam" id="PF01420">
    <property type="entry name" value="Methylase_S"/>
    <property type="match status" value="1"/>
</dbReference>
<dbReference type="GO" id="GO:0004519">
    <property type="term" value="F:endonuclease activity"/>
    <property type="evidence" value="ECO:0007669"/>
    <property type="project" value="UniProtKB-KW"/>
</dbReference>
<protein>
    <submittedName>
        <fullName evidence="5">Restriction endonuclease S subunit</fullName>
    </submittedName>
</protein>
<feature type="domain" description="Type I restriction modification DNA specificity" evidence="4">
    <location>
        <begin position="16"/>
        <end position="168"/>
    </location>
</feature>
<accession>A0ABS2PM50</accession>
<dbReference type="PANTHER" id="PTHR30408:SF12">
    <property type="entry name" value="TYPE I RESTRICTION ENZYME MJAVIII SPECIFICITY SUBUNIT"/>
    <property type="match status" value="1"/>
</dbReference>
<sequence length="198" mass="22271">MTLIQQYEASLIKRAPLGDLVQAFKGKAVSSKAESGDIAVINLSDISEEGIAYQNLKTFSEEKHKIARYLLEDGDVLVASKGTVKKVAVFEEQDRSVVASSNVTILRPGNQIRGYYIKLFLDTDLGQELLDRADNGKAVLNLSTKDILAIEIPLVPLVKQDYQIAYYLRGKTDYERKLARAKQEWEMTQDKVLQSLFR</sequence>
<keyword evidence="3" id="KW-0238">DNA-binding</keyword>
<dbReference type="RefSeq" id="WP_205017388.1">
    <property type="nucleotide sequence ID" value="NZ_JAFBEI010000026.1"/>
</dbReference>
<evidence type="ECO:0000259" key="4">
    <source>
        <dbReference type="Pfam" id="PF01420"/>
    </source>
</evidence>
<dbReference type="InterPro" id="IPR017043">
    <property type="entry name" value="HsdS_prd"/>
</dbReference>
<gene>
    <name evidence="5" type="ORF">JOC31_001338</name>
</gene>
<evidence type="ECO:0000256" key="3">
    <source>
        <dbReference type="ARBA" id="ARBA00023125"/>
    </source>
</evidence>
<proteinExistence type="inferred from homology"/>
<dbReference type="PANTHER" id="PTHR30408">
    <property type="entry name" value="TYPE-1 RESTRICTION ENZYME ECOKI SPECIFICITY PROTEIN"/>
    <property type="match status" value="1"/>
</dbReference>
<dbReference type="InterPro" id="IPR044946">
    <property type="entry name" value="Restrct_endonuc_typeI_TRD_sf"/>
</dbReference>
<dbReference type="SUPFAM" id="SSF116734">
    <property type="entry name" value="DNA methylase specificity domain"/>
    <property type="match status" value="1"/>
</dbReference>
<keyword evidence="2" id="KW-0680">Restriction system</keyword>
<evidence type="ECO:0000313" key="6">
    <source>
        <dbReference type="Proteomes" id="UP000809081"/>
    </source>
</evidence>
<organism evidence="5 6">
    <name type="scientific">Streptococcus saliviloxodontae</name>
    <dbReference type="NCBI Taxonomy" id="1349416"/>
    <lineage>
        <taxon>Bacteria</taxon>
        <taxon>Bacillati</taxon>
        <taxon>Bacillota</taxon>
        <taxon>Bacilli</taxon>
        <taxon>Lactobacillales</taxon>
        <taxon>Streptococcaceae</taxon>
        <taxon>Streptococcus</taxon>
    </lineage>
</organism>
<name>A0ABS2PM50_9STRE</name>
<dbReference type="PIRSF" id="PIRSF036177">
    <property type="entry name" value="HsdS_prd"/>
    <property type="match status" value="1"/>
</dbReference>
<dbReference type="InterPro" id="IPR000055">
    <property type="entry name" value="Restrct_endonuc_typeI_TRD"/>
</dbReference>
<keyword evidence="6" id="KW-1185">Reference proteome</keyword>
<keyword evidence="5" id="KW-0540">Nuclease</keyword>
<dbReference type="Proteomes" id="UP000809081">
    <property type="component" value="Unassembled WGS sequence"/>
</dbReference>
<evidence type="ECO:0000256" key="2">
    <source>
        <dbReference type="ARBA" id="ARBA00022747"/>
    </source>
</evidence>
<keyword evidence="5" id="KW-0255">Endonuclease</keyword>
<dbReference type="Gene3D" id="3.90.220.20">
    <property type="entry name" value="DNA methylase specificity domains"/>
    <property type="match status" value="1"/>
</dbReference>